<gene>
    <name evidence="14" type="ORF">C8D97_104136</name>
</gene>
<comment type="catalytic activity">
    <reaction evidence="1">
        <text>ATP + protein L-histidine = ADP + protein N-phospho-L-histidine.</text>
        <dbReference type="EC" id="2.7.13.3"/>
    </reaction>
</comment>
<dbReference type="SMART" id="SM00387">
    <property type="entry name" value="HATPase_c"/>
    <property type="match status" value="1"/>
</dbReference>
<dbReference type="CDD" id="cd00082">
    <property type="entry name" value="HisKA"/>
    <property type="match status" value="1"/>
</dbReference>
<evidence type="ECO:0000256" key="1">
    <source>
        <dbReference type="ARBA" id="ARBA00000085"/>
    </source>
</evidence>
<dbReference type="InterPro" id="IPR003661">
    <property type="entry name" value="HisK_dim/P_dom"/>
</dbReference>
<organism evidence="14 15">
    <name type="scientific">Pleionea mediterranea</name>
    <dbReference type="NCBI Taxonomy" id="523701"/>
    <lineage>
        <taxon>Bacteria</taxon>
        <taxon>Pseudomonadati</taxon>
        <taxon>Pseudomonadota</taxon>
        <taxon>Gammaproteobacteria</taxon>
        <taxon>Oceanospirillales</taxon>
        <taxon>Pleioneaceae</taxon>
        <taxon>Pleionea</taxon>
    </lineage>
</organism>
<dbReference type="GO" id="GO:0006355">
    <property type="term" value="P:regulation of DNA-templated transcription"/>
    <property type="evidence" value="ECO:0007669"/>
    <property type="project" value="InterPro"/>
</dbReference>
<dbReference type="PANTHER" id="PTHR43065">
    <property type="entry name" value="SENSOR HISTIDINE KINASE"/>
    <property type="match status" value="1"/>
</dbReference>
<keyword evidence="9" id="KW-0175">Coiled coil</keyword>
<dbReference type="InterPro" id="IPR003594">
    <property type="entry name" value="HATPase_dom"/>
</dbReference>
<dbReference type="EC" id="2.7.13.3" evidence="2"/>
<evidence type="ECO:0000256" key="10">
    <source>
        <dbReference type="SAM" id="MobiDB-lite"/>
    </source>
</evidence>
<sequence length="646" mass="73344">MKKKVMKISLTHWTVILLLCLLVLPSAIDWLYKVSGQYPQGINQVWLELKVLVITLVLLSFPLYLLLSRIHLKETQSYDTRRNVAELIDHAADIILITRPNGQIINANRKACQMLGYSIEQLKSMSNMDLDVECTLYRTPKMHQQLYSGKTVTFESSYCTANGERLPVENHVSVAGWMEDTHYLEIARDITQRRKVEQELHASKEALERVRNRLETRMQERTEKLVQEVQKRELTEKRIYEIRLLLENLVNSMPSVIISLDDKLKVTQWNLEAEKIFGILEGAALGQVIVQLLPQFKPIIFRLMRNSDNGQSALNETINIELDNMKRQFNVMLYPLSQASGSDSPGVVIRLDDITEKAHFDEMLVQTEKMLSLGGLAAGMAHEINNPLGAILQSTQNIRRRLSPTFERNLQISESLDLEFDKVVAYLKQQKIYDALTAIKEAGERAATIVSDMLSFARPSHGESTLVDVVEVLESSIRLAEKDYNQQRQFDFRNIQVEKNFAENLPKIKAQKNQLSQVLLNLLVNAAQALATQKDNPKPTIWVSAAVGSYNLRIDIKDNGPGMNEQTRKRVFEPFFTTKNEGKGTGLGLSVSYFIISEQLGGNLRVESEVGHGTCFTIQIPIKRQAQKSPKQDPGDEQIQLPFDGV</sequence>
<protein>
    <recommendedName>
        <fullName evidence="2">histidine kinase</fullName>
        <ecNumber evidence="2">2.7.13.3</ecNumber>
    </recommendedName>
</protein>
<dbReference type="Proteomes" id="UP000245790">
    <property type="component" value="Unassembled WGS sequence"/>
</dbReference>
<keyword evidence="6" id="KW-0418">Kinase</keyword>
<dbReference type="NCBIfam" id="TIGR00229">
    <property type="entry name" value="sensory_box"/>
    <property type="match status" value="1"/>
</dbReference>
<dbReference type="AlphaFoldDB" id="A0A316FWG0"/>
<dbReference type="SMART" id="SM00388">
    <property type="entry name" value="HisKA"/>
    <property type="match status" value="1"/>
</dbReference>
<dbReference type="OrthoDB" id="1931120at2"/>
<dbReference type="PROSITE" id="PS50112">
    <property type="entry name" value="PAS"/>
    <property type="match status" value="1"/>
</dbReference>
<keyword evidence="11" id="KW-1133">Transmembrane helix</keyword>
<dbReference type="SMART" id="SM00091">
    <property type="entry name" value="PAS"/>
    <property type="match status" value="2"/>
</dbReference>
<comment type="caution">
    <text evidence="14">The sequence shown here is derived from an EMBL/GenBank/DDBJ whole genome shotgun (WGS) entry which is preliminary data.</text>
</comment>
<evidence type="ECO:0000256" key="6">
    <source>
        <dbReference type="ARBA" id="ARBA00022777"/>
    </source>
</evidence>
<keyword evidence="11" id="KW-0812">Transmembrane</keyword>
<name>A0A316FWG0_9GAMM</name>
<evidence type="ECO:0000313" key="15">
    <source>
        <dbReference type="Proteomes" id="UP000245790"/>
    </source>
</evidence>
<dbReference type="EMBL" id="QGGU01000004">
    <property type="protein sequence ID" value="PWK52918.1"/>
    <property type="molecule type" value="Genomic_DNA"/>
</dbReference>
<dbReference type="Gene3D" id="3.30.565.10">
    <property type="entry name" value="Histidine kinase-like ATPase, C-terminal domain"/>
    <property type="match status" value="1"/>
</dbReference>
<feature type="domain" description="PAS" evidence="13">
    <location>
        <begin position="80"/>
        <end position="122"/>
    </location>
</feature>
<feature type="coiled-coil region" evidence="9">
    <location>
        <begin position="193"/>
        <end position="224"/>
    </location>
</feature>
<evidence type="ECO:0000256" key="9">
    <source>
        <dbReference type="SAM" id="Coils"/>
    </source>
</evidence>
<feature type="domain" description="Histidine kinase" evidence="12">
    <location>
        <begin position="379"/>
        <end position="624"/>
    </location>
</feature>
<evidence type="ECO:0000313" key="14">
    <source>
        <dbReference type="EMBL" id="PWK52918.1"/>
    </source>
</evidence>
<dbReference type="PRINTS" id="PR00344">
    <property type="entry name" value="BCTRLSENSOR"/>
</dbReference>
<keyword evidence="4" id="KW-0808">Transferase</keyword>
<accession>A0A316FWG0</accession>
<evidence type="ECO:0000256" key="2">
    <source>
        <dbReference type="ARBA" id="ARBA00012438"/>
    </source>
</evidence>
<dbReference type="SUPFAM" id="SSF55785">
    <property type="entry name" value="PYP-like sensor domain (PAS domain)"/>
    <property type="match status" value="2"/>
</dbReference>
<evidence type="ECO:0000256" key="8">
    <source>
        <dbReference type="ARBA" id="ARBA00023012"/>
    </source>
</evidence>
<dbReference type="GO" id="GO:0000155">
    <property type="term" value="F:phosphorelay sensor kinase activity"/>
    <property type="evidence" value="ECO:0007669"/>
    <property type="project" value="InterPro"/>
</dbReference>
<dbReference type="RefSeq" id="WP_109762897.1">
    <property type="nucleotide sequence ID" value="NZ_QGGU01000004.1"/>
</dbReference>
<evidence type="ECO:0000259" key="12">
    <source>
        <dbReference type="PROSITE" id="PS50109"/>
    </source>
</evidence>
<dbReference type="SUPFAM" id="SSF47384">
    <property type="entry name" value="Homodimeric domain of signal transducing histidine kinase"/>
    <property type="match status" value="1"/>
</dbReference>
<dbReference type="PROSITE" id="PS50109">
    <property type="entry name" value="HIS_KIN"/>
    <property type="match status" value="1"/>
</dbReference>
<evidence type="ECO:0000256" key="3">
    <source>
        <dbReference type="ARBA" id="ARBA00022553"/>
    </source>
</evidence>
<proteinExistence type="predicted"/>
<keyword evidence="7" id="KW-0067">ATP-binding</keyword>
<dbReference type="InterPro" id="IPR004358">
    <property type="entry name" value="Sig_transdc_His_kin-like_C"/>
</dbReference>
<evidence type="ECO:0000256" key="11">
    <source>
        <dbReference type="SAM" id="Phobius"/>
    </source>
</evidence>
<dbReference type="InterPro" id="IPR013767">
    <property type="entry name" value="PAS_fold"/>
</dbReference>
<dbReference type="Pfam" id="PF00989">
    <property type="entry name" value="PAS"/>
    <property type="match status" value="1"/>
</dbReference>
<dbReference type="Gene3D" id="1.10.287.130">
    <property type="match status" value="1"/>
</dbReference>
<dbReference type="InterPro" id="IPR005467">
    <property type="entry name" value="His_kinase_dom"/>
</dbReference>
<keyword evidence="3" id="KW-0597">Phosphoprotein</keyword>
<dbReference type="SUPFAM" id="SSF55874">
    <property type="entry name" value="ATPase domain of HSP90 chaperone/DNA topoisomerase II/histidine kinase"/>
    <property type="match status" value="1"/>
</dbReference>
<dbReference type="InterPro" id="IPR035965">
    <property type="entry name" value="PAS-like_dom_sf"/>
</dbReference>
<evidence type="ECO:0000259" key="13">
    <source>
        <dbReference type="PROSITE" id="PS50112"/>
    </source>
</evidence>
<dbReference type="PANTHER" id="PTHR43065:SF42">
    <property type="entry name" value="TWO-COMPONENT SENSOR PPRA"/>
    <property type="match status" value="1"/>
</dbReference>
<evidence type="ECO:0000256" key="4">
    <source>
        <dbReference type="ARBA" id="ARBA00022679"/>
    </source>
</evidence>
<dbReference type="Pfam" id="PF00512">
    <property type="entry name" value="HisKA"/>
    <property type="match status" value="1"/>
</dbReference>
<dbReference type="InterPro" id="IPR036890">
    <property type="entry name" value="HATPase_C_sf"/>
</dbReference>
<evidence type="ECO:0000256" key="5">
    <source>
        <dbReference type="ARBA" id="ARBA00022741"/>
    </source>
</evidence>
<dbReference type="InterPro" id="IPR036097">
    <property type="entry name" value="HisK_dim/P_sf"/>
</dbReference>
<dbReference type="Pfam" id="PF02518">
    <property type="entry name" value="HATPase_c"/>
    <property type="match status" value="1"/>
</dbReference>
<dbReference type="Gene3D" id="3.30.450.20">
    <property type="entry name" value="PAS domain"/>
    <property type="match status" value="2"/>
</dbReference>
<keyword evidence="5" id="KW-0547">Nucleotide-binding</keyword>
<feature type="region of interest" description="Disordered" evidence="10">
    <location>
        <begin position="624"/>
        <end position="646"/>
    </location>
</feature>
<dbReference type="Pfam" id="PF13426">
    <property type="entry name" value="PAS_9"/>
    <property type="match status" value="1"/>
</dbReference>
<dbReference type="CDD" id="cd00130">
    <property type="entry name" value="PAS"/>
    <property type="match status" value="2"/>
</dbReference>
<keyword evidence="11" id="KW-0472">Membrane</keyword>
<feature type="transmembrane region" description="Helical" evidence="11">
    <location>
        <begin position="49"/>
        <end position="67"/>
    </location>
</feature>
<reference evidence="14 15" key="1">
    <citation type="submission" date="2018-05" db="EMBL/GenBank/DDBJ databases">
        <title>Genomic Encyclopedia of Type Strains, Phase IV (KMG-IV): sequencing the most valuable type-strain genomes for metagenomic binning, comparative biology and taxonomic classification.</title>
        <authorList>
            <person name="Goeker M."/>
        </authorList>
    </citation>
    <scope>NUCLEOTIDE SEQUENCE [LARGE SCALE GENOMIC DNA]</scope>
    <source>
        <strain evidence="14 15">DSM 25350</strain>
    </source>
</reference>
<keyword evidence="15" id="KW-1185">Reference proteome</keyword>
<dbReference type="GO" id="GO:0005524">
    <property type="term" value="F:ATP binding"/>
    <property type="evidence" value="ECO:0007669"/>
    <property type="project" value="UniProtKB-KW"/>
</dbReference>
<keyword evidence="8" id="KW-0902">Two-component regulatory system</keyword>
<evidence type="ECO:0000256" key="7">
    <source>
        <dbReference type="ARBA" id="ARBA00022840"/>
    </source>
</evidence>
<dbReference type="InterPro" id="IPR000014">
    <property type="entry name" value="PAS"/>
</dbReference>